<keyword evidence="1" id="KW-1133">Transmembrane helix</keyword>
<reference evidence="3" key="1">
    <citation type="journal article" date="2020" name="Nat. Commun.">
        <title>Genome sequence of the cluster root forming white lupin.</title>
        <authorList>
            <person name="Hufnagel B."/>
            <person name="Marques A."/>
            <person name="Soriano A."/>
            <person name="Marques L."/>
            <person name="Divol F."/>
            <person name="Doumas P."/>
            <person name="Sallet E."/>
            <person name="Mancinotti D."/>
            <person name="Carrere S."/>
            <person name="Marande W."/>
            <person name="Arribat S."/>
            <person name="Keller J."/>
            <person name="Huneau C."/>
            <person name="Blein T."/>
            <person name="Aime D."/>
            <person name="Laguerre M."/>
            <person name="Taylor J."/>
            <person name="Schubert V."/>
            <person name="Nelson M."/>
            <person name="Geu-Flores F."/>
            <person name="Crespi M."/>
            <person name="Gallardo-Guerrero K."/>
            <person name="Delaux P.-M."/>
            <person name="Salse J."/>
            <person name="Berges H."/>
            <person name="Guyot R."/>
            <person name="Gouzy J."/>
            <person name="Peret B."/>
        </authorList>
    </citation>
    <scope>NUCLEOTIDE SEQUENCE [LARGE SCALE GENOMIC DNA]</scope>
    <source>
        <strain evidence="3">cv. Amiga</strain>
    </source>
</reference>
<dbReference type="EMBL" id="WOCE01000007">
    <property type="protein sequence ID" value="KAE9611110.1"/>
    <property type="molecule type" value="Genomic_DNA"/>
</dbReference>
<gene>
    <name evidence="2" type="ORF">Lalb_Chr07g0194211</name>
</gene>
<proteinExistence type="predicted"/>
<keyword evidence="1" id="KW-0472">Membrane</keyword>
<evidence type="ECO:0000256" key="1">
    <source>
        <dbReference type="SAM" id="Phobius"/>
    </source>
</evidence>
<evidence type="ECO:0000313" key="3">
    <source>
        <dbReference type="Proteomes" id="UP000447434"/>
    </source>
</evidence>
<dbReference type="Proteomes" id="UP000447434">
    <property type="component" value="Chromosome 7"/>
</dbReference>
<comment type="caution">
    <text evidence="2">The sequence shown here is derived from an EMBL/GenBank/DDBJ whole genome shotgun (WGS) entry which is preliminary data.</text>
</comment>
<keyword evidence="3" id="KW-1185">Reference proteome</keyword>
<organism evidence="2 3">
    <name type="scientific">Lupinus albus</name>
    <name type="common">White lupine</name>
    <name type="synonym">Lupinus termis</name>
    <dbReference type="NCBI Taxonomy" id="3870"/>
    <lineage>
        <taxon>Eukaryota</taxon>
        <taxon>Viridiplantae</taxon>
        <taxon>Streptophyta</taxon>
        <taxon>Embryophyta</taxon>
        <taxon>Tracheophyta</taxon>
        <taxon>Spermatophyta</taxon>
        <taxon>Magnoliopsida</taxon>
        <taxon>eudicotyledons</taxon>
        <taxon>Gunneridae</taxon>
        <taxon>Pentapetalae</taxon>
        <taxon>rosids</taxon>
        <taxon>fabids</taxon>
        <taxon>Fabales</taxon>
        <taxon>Fabaceae</taxon>
        <taxon>Papilionoideae</taxon>
        <taxon>50 kb inversion clade</taxon>
        <taxon>genistoids sensu lato</taxon>
        <taxon>core genistoids</taxon>
        <taxon>Genisteae</taxon>
        <taxon>Lupinus</taxon>
    </lineage>
</organism>
<name>A0A6A4QBG4_LUPAL</name>
<feature type="transmembrane region" description="Helical" evidence="1">
    <location>
        <begin position="25"/>
        <end position="43"/>
    </location>
</feature>
<accession>A0A6A4QBG4</accession>
<sequence length="49" mass="5469">MISLNNFVSHLIPCSPRTFQTSIDILSSPIALSFFIFFTASFTSNTQIL</sequence>
<protein>
    <submittedName>
        <fullName evidence="2">Uncharacterized protein</fullName>
    </submittedName>
</protein>
<dbReference type="AlphaFoldDB" id="A0A6A4QBG4"/>
<evidence type="ECO:0000313" key="2">
    <source>
        <dbReference type="EMBL" id="KAE9611110.1"/>
    </source>
</evidence>
<keyword evidence="1" id="KW-0812">Transmembrane</keyword>